<name>A0A0D2DN92_9EURO</name>
<keyword evidence="3" id="KW-1185">Reference proteome</keyword>
<evidence type="ECO:0000256" key="1">
    <source>
        <dbReference type="SAM" id="MobiDB-lite"/>
    </source>
</evidence>
<evidence type="ECO:0000313" key="3">
    <source>
        <dbReference type="Proteomes" id="UP000053029"/>
    </source>
</evidence>
<reference evidence="2 3" key="1">
    <citation type="submission" date="2015-01" db="EMBL/GenBank/DDBJ databases">
        <title>The Genome Sequence of Fonsecaea pedrosoi CBS 271.37.</title>
        <authorList>
            <consortium name="The Broad Institute Genomics Platform"/>
            <person name="Cuomo C."/>
            <person name="de Hoog S."/>
            <person name="Gorbushina A."/>
            <person name="Stielow B."/>
            <person name="Teixiera M."/>
            <person name="Abouelleil A."/>
            <person name="Chapman S.B."/>
            <person name="Priest M."/>
            <person name="Young S.K."/>
            <person name="Wortman J."/>
            <person name="Nusbaum C."/>
            <person name="Birren B."/>
        </authorList>
    </citation>
    <scope>NUCLEOTIDE SEQUENCE [LARGE SCALE GENOMIC DNA]</scope>
    <source>
        <strain evidence="2 3">CBS 271.37</strain>
    </source>
</reference>
<feature type="region of interest" description="Disordered" evidence="1">
    <location>
        <begin position="1"/>
        <end position="53"/>
    </location>
</feature>
<dbReference type="VEuPathDB" id="FungiDB:Z517_05793"/>
<organism evidence="2 3">
    <name type="scientific">Fonsecaea pedrosoi CBS 271.37</name>
    <dbReference type="NCBI Taxonomy" id="1442368"/>
    <lineage>
        <taxon>Eukaryota</taxon>
        <taxon>Fungi</taxon>
        <taxon>Dikarya</taxon>
        <taxon>Ascomycota</taxon>
        <taxon>Pezizomycotina</taxon>
        <taxon>Eurotiomycetes</taxon>
        <taxon>Chaetothyriomycetidae</taxon>
        <taxon>Chaetothyriales</taxon>
        <taxon>Herpotrichiellaceae</taxon>
        <taxon>Fonsecaea</taxon>
    </lineage>
</organism>
<gene>
    <name evidence="2" type="ORF">Z517_05793</name>
</gene>
<protein>
    <submittedName>
        <fullName evidence="2">Uncharacterized protein</fullName>
    </submittedName>
</protein>
<dbReference type="HOGENOM" id="CLU_044225_0_0_1"/>
<dbReference type="STRING" id="1442368.A0A0D2DN92"/>
<dbReference type="Proteomes" id="UP000053029">
    <property type="component" value="Unassembled WGS sequence"/>
</dbReference>
<dbReference type="EMBL" id="KN846972">
    <property type="protein sequence ID" value="KIW79181.1"/>
    <property type="molecule type" value="Genomic_DNA"/>
</dbReference>
<dbReference type="OrthoDB" id="342264at2759"/>
<proteinExistence type="predicted"/>
<feature type="compositionally biased region" description="Basic and acidic residues" evidence="1">
    <location>
        <begin position="1"/>
        <end position="17"/>
    </location>
</feature>
<feature type="compositionally biased region" description="Polar residues" evidence="1">
    <location>
        <begin position="20"/>
        <end position="39"/>
    </location>
</feature>
<dbReference type="RefSeq" id="XP_013282989.1">
    <property type="nucleotide sequence ID" value="XM_013427535.1"/>
</dbReference>
<sequence length="375" mass="42641">MEDEKKVRDTMKGREPSLTKGETVSTNGNHGTTEVQQRAQRQKTGDSETKDLTKDERIELAGHDIDDACGQFEEKMKTRDYRPFVDESGFVYCFTLVRKDILKNRLAKHRMKVRYAPHFSSQPDTNYPICHGAAEGKRGEPRKDMRFRCSEDPELRSRLPPCPVPMYIFPKQYPFSRNPVIESSLPRHLRPSNSKLRVRIPDPWALSLQLFESDSVSGGRRSAGRFPSLSGLTNAGSRRATKSYACYSVHTRSDMMYVQTLAPSGSTFDFAWDMFCNFFNNRVGADWNDVQAELTDIRRERLLSENLRGKDGADDGQRLCLPMSTAPQCVNEGDAAVDSVEPRRRKPSVTVLMHSHKTIPDTNLEIQARTPESGW</sequence>
<accession>A0A0D2DN92</accession>
<evidence type="ECO:0000313" key="2">
    <source>
        <dbReference type="EMBL" id="KIW79181.1"/>
    </source>
</evidence>
<dbReference type="GeneID" id="25305283"/>
<feature type="compositionally biased region" description="Basic and acidic residues" evidence="1">
    <location>
        <begin position="43"/>
        <end position="53"/>
    </location>
</feature>
<dbReference type="AlphaFoldDB" id="A0A0D2DN92"/>